<sequence>MLETIASLTRLERMSDVEVQHFLPGAADDNESPTMIVAPVAALASNNAVAEFGAALFPVSGAGAQRPRADRGGLRSGPIPSAI</sequence>
<evidence type="ECO:0000313" key="2">
    <source>
        <dbReference type="EMBL" id="SLN50341.1"/>
    </source>
</evidence>
<evidence type="ECO:0000313" key="3">
    <source>
        <dbReference type="Proteomes" id="UP000194012"/>
    </source>
</evidence>
<protein>
    <submittedName>
        <fullName evidence="2">Uncharacterized protein</fullName>
    </submittedName>
</protein>
<dbReference type="AlphaFoldDB" id="A0A1X6ZFI8"/>
<accession>A0A1X6ZFI8</accession>
<name>A0A1X6ZFI8_9RHOB</name>
<organism evidence="2 3">
    <name type="scientific">Roseovarius gaetbuli</name>
    <dbReference type="NCBI Taxonomy" id="1356575"/>
    <lineage>
        <taxon>Bacteria</taxon>
        <taxon>Pseudomonadati</taxon>
        <taxon>Pseudomonadota</taxon>
        <taxon>Alphaproteobacteria</taxon>
        <taxon>Rhodobacterales</taxon>
        <taxon>Roseobacteraceae</taxon>
        <taxon>Roseovarius</taxon>
    </lineage>
</organism>
<evidence type="ECO:0000256" key="1">
    <source>
        <dbReference type="SAM" id="MobiDB-lite"/>
    </source>
</evidence>
<dbReference type="Proteomes" id="UP000194012">
    <property type="component" value="Unassembled WGS sequence"/>
</dbReference>
<gene>
    <name evidence="2" type="ORF">ROG8370_02219</name>
</gene>
<feature type="region of interest" description="Disordered" evidence="1">
    <location>
        <begin position="62"/>
        <end position="83"/>
    </location>
</feature>
<keyword evidence="3" id="KW-1185">Reference proteome</keyword>
<reference evidence="3" key="1">
    <citation type="submission" date="2017-03" db="EMBL/GenBank/DDBJ databases">
        <authorList>
            <person name="Rodrigo-Torres L."/>
            <person name="Arahal R.D."/>
            <person name="Lucena T."/>
        </authorList>
    </citation>
    <scope>NUCLEOTIDE SEQUENCE [LARGE SCALE GENOMIC DNA]</scope>
    <source>
        <strain evidence="3">CECT 8370</strain>
    </source>
</reference>
<dbReference type="EMBL" id="FWFJ01000020">
    <property type="protein sequence ID" value="SLN50341.1"/>
    <property type="molecule type" value="Genomic_DNA"/>
</dbReference>
<dbReference type="RefSeq" id="WP_085827130.1">
    <property type="nucleotide sequence ID" value="NZ_FWFJ01000020.1"/>
</dbReference>
<proteinExistence type="predicted"/>